<dbReference type="PROSITE" id="PS51217">
    <property type="entry name" value="UVRD_HELICASE_CTER"/>
    <property type="match status" value="1"/>
</dbReference>
<dbReference type="Proteomes" id="UP001183619">
    <property type="component" value="Unassembled WGS sequence"/>
</dbReference>
<keyword evidence="6 15" id="KW-0347">Helicase</keyword>
<dbReference type="Pfam" id="PF12705">
    <property type="entry name" value="PDDEXK_1"/>
    <property type="match status" value="1"/>
</dbReference>
<comment type="similarity">
    <text evidence="1">Belongs to the helicase family. UvrD subfamily.</text>
</comment>
<dbReference type="GO" id="GO:0004386">
    <property type="term" value="F:helicase activity"/>
    <property type="evidence" value="ECO:0007669"/>
    <property type="project" value="UniProtKB-KW"/>
</dbReference>
<feature type="domain" description="UvrD-like helicase ATP-binding" evidence="17">
    <location>
        <begin position="30"/>
        <end position="332"/>
    </location>
</feature>
<evidence type="ECO:0000256" key="13">
    <source>
        <dbReference type="ARBA" id="ARBA00034808"/>
    </source>
</evidence>
<comment type="caution">
    <text evidence="19">The sequence shown here is derived from an EMBL/GenBank/DDBJ whole genome shotgun (WGS) entry which is preliminary data.</text>
</comment>
<dbReference type="PROSITE" id="PS51198">
    <property type="entry name" value="UVRD_HELICASE_ATP_BIND"/>
    <property type="match status" value="1"/>
</dbReference>
<protein>
    <recommendedName>
        <fullName evidence="13">DNA 3'-5' helicase</fullName>
        <ecNumber evidence="13">5.6.2.4</ecNumber>
    </recommendedName>
</protein>
<gene>
    <name evidence="19" type="ORF">J2S37_001484</name>
</gene>
<dbReference type="Gene3D" id="3.40.50.300">
    <property type="entry name" value="P-loop containing nucleotide triphosphate hydrolases"/>
    <property type="match status" value="2"/>
</dbReference>
<evidence type="ECO:0000256" key="7">
    <source>
        <dbReference type="ARBA" id="ARBA00022839"/>
    </source>
</evidence>
<dbReference type="InterPro" id="IPR000212">
    <property type="entry name" value="DNA_helicase_UvrD/REP"/>
</dbReference>
<evidence type="ECO:0000256" key="8">
    <source>
        <dbReference type="ARBA" id="ARBA00022840"/>
    </source>
</evidence>
<evidence type="ECO:0000313" key="20">
    <source>
        <dbReference type="Proteomes" id="UP001183619"/>
    </source>
</evidence>
<dbReference type="InterPro" id="IPR011604">
    <property type="entry name" value="PDDEXK-like_dom_sf"/>
</dbReference>
<evidence type="ECO:0000259" key="17">
    <source>
        <dbReference type="PROSITE" id="PS51198"/>
    </source>
</evidence>
<evidence type="ECO:0000259" key="18">
    <source>
        <dbReference type="PROSITE" id="PS51217"/>
    </source>
</evidence>
<comment type="catalytic activity">
    <reaction evidence="14">
        <text>ATP + H2O = ADP + phosphate + H(+)</text>
        <dbReference type="Rhea" id="RHEA:13065"/>
        <dbReference type="ChEBI" id="CHEBI:15377"/>
        <dbReference type="ChEBI" id="CHEBI:15378"/>
        <dbReference type="ChEBI" id="CHEBI:30616"/>
        <dbReference type="ChEBI" id="CHEBI:43474"/>
        <dbReference type="ChEBI" id="CHEBI:456216"/>
        <dbReference type="EC" id="5.6.2.4"/>
    </reaction>
</comment>
<keyword evidence="4" id="KW-0227">DNA damage</keyword>
<dbReference type="InterPro" id="IPR038726">
    <property type="entry name" value="PDDEXK_AddAB-type"/>
</dbReference>
<dbReference type="RefSeq" id="WP_277104743.1">
    <property type="nucleotide sequence ID" value="NZ_BAAAJS010000047.1"/>
</dbReference>
<dbReference type="InterPro" id="IPR014016">
    <property type="entry name" value="UvrD-like_ATP-bd"/>
</dbReference>
<evidence type="ECO:0000256" key="3">
    <source>
        <dbReference type="ARBA" id="ARBA00022741"/>
    </source>
</evidence>
<dbReference type="EC" id="5.6.2.4" evidence="13"/>
<dbReference type="Pfam" id="PF00580">
    <property type="entry name" value="UvrD-helicase"/>
    <property type="match status" value="1"/>
</dbReference>
<organism evidence="19 20">
    <name type="scientific">Corynebacterium felinum</name>
    <dbReference type="NCBI Taxonomy" id="131318"/>
    <lineage>
        <taxon>Bacteria</taxon>
        <taxon>Bacillati</taxon>
        <taxon>Actinomycetota</taxon>
        <taxon>Actinomycetes</taxon>
        <taxon>Mycobacteriales</taxon>
        <taxon>Corynebacteriaceae</taxon>
        <taxon>Corynebacterium</taxon>
    </lineage>
</organism>
<keyword evidence="9" id="KW-0238">DNA-binding</keyword>
<evidence type="ECO:0000256" key="4">
    <source>
        <dbReference type="ARBA" id="ARBA00022763"/>
    </source>
</evidence>
<evidence type="ECO:0000256" key="15">
    <source>
        <dbReference type="PROSITE-ProRule" id="PRU00560"/>
    </source>
</evidence>
<accession>A0ABU2B8L4</accession>
<dbReference type="InterPro" id="IPR014017">
    <property type="entry name" value="DNA_helicase_UvrD-like_C"/>
</dbReference>
<sequence length="1064" mass="116405">MTVVPASDRNTVGEIPRTPQVRLVRSPFVDVRREWKNDLYLNQEGLWRLTGVAGSGVSSLVLDSVARRIEQGEDPENIIVIAASKDAAARLRAGLVRRVAHQHYSSAATIVRSVHSLAFALLRKKSDQALRLITGAEQDAVIRELLHGDIELTQARRWPADCREGVGMVGFARGLRDFLLRAVERGLGPQDLEELGQTYHQPMWTAAGSFLREYEQTMALGQTHSLSASELVSLVLEHDLGDSPWSAVFVDDAQHFDPKSAEFVGQLLKNAHFGVIAGDPEQSVFRFRGARPDFLRSFPVDHELHLSASHRVVPGAHKPGVRFELCHSVGSLHEHVADTVRRAALLDGVAWNDIAVVVRSSSDIAPLRRALLAAGVPVHIDATAIVLSQQPVVSSLLMAVRAARESISYSELEELAIGPIGGADPVTLRRLLRGLRLAELRRTKAVELSFQQPEPIRRAIEVLAQLCLEPNPDPDLVEIVEEILSPREHDILNRIRQVIVAGRIDGSVEEILWSIWAATGLGEHLLAVSLRGGATGSQADRDLDAAMALFDAAGDFAERRPTASIDSFVAHIREQELPTGVRDRRVATPQAVNLLTAHATSGQEWHTVVIAGVQESSWPSLGETGGLFGQEELVDLIDDGIEPGTPISRVSERVKEEKRLFHMATTRATKQLVIAAVDAPDANDVQEPSRFLRDYLDAHTEPDTKDLTPHPADSDDHSADKTASISESTEENTYRRLLSVPAIVAELRRVLTDPHSTKEHKTQASRQLARLATAGVNGAHPEEWWGVGGSSTLAELNITTLSPSRIDMGLHCPLRAVLGTIVEEKQTPVPLMKGTLLHAFAEAIANGANTDEAMDKVVHAYTRIQELPDWKKDSELKLWRDTLHATATWISNSRGRFETAGVEVQATVEVADGVVINGRIDRLEKTADGSFHIIDFKTGKQAVTAEEANKHPQLLAYQLAVHHGHFDGTKIRTATNAEHSSIDGASLIYVEQHNSKGITIRTQAKKTEAELQEFADSLPPLVQQLKGPKLYARESPKCNGCMLQSICPAKVAGKQTPHPTSLST</sequence>
<dbReference type="EMBL" id="JAVDYF010000001">
    <property type="protein sequence ID" value="MDR7354946.1"/>
    <property type="molecule type" value="Genomic_DNA"/>
</dbReference>
<proteinExistence type="inferred from homology"/>
<evidence type="ECO:0000256" key="6">
    <source>
        <dbReference type="ARBA" id="ARBA00022806"/>
    </source>
</evidence>
<keyword evidence="8 15" id="KW-0067">ATP-binding</keyword>
<evidence type="ECO:0000256" key="12">
    <source>
        <dbReference type="ARBA" id="ARBA00034617"/>
    </source>
</evidence>
<evidence type="ECO:0000256" key="1">
    <source>
        <dbReference type="ARBA" id="ARBA00009922"/>
    </source>
</evidence>
<reference evidence="19 20" key="1">
    <citation type="submission" date="2023-07" db="EMBL/GenBank/DDBJ databases">
        <title>Sequencing the genomes of 1000 actinobacteria strains.</title>
        <authorList>
            <person name="Klenk H.-P."/>
        </authorList>
    </citation>
    <scope>NUCLEOTIDE SEQUENCE [LARGE SCALE GENOMIC DNA]</scope>
    <source>
        <strain evidence="19 20">DSM 44508</strain>
    </source>
</reference>
<keyword evidence="10" id="KW-0234">DNA repair</keyword>
<evidence type="ECO:0000256" key="2">
    <source>
        <dbReference type="ARBA" id="ARBA00022722"/>
    </source>
</evidence>
<dbReference type="InterPro" id="IPR027417">
    <property type="entry name" value="P-loop_NTPase"/>
</dbReference>
<keyword evidence="20" id="KW-1185">Reference proteome</keyword>
<name>A0ABU2B8L4_9CORY</name>
<dbReference type="InterPro" id="IPR013986">
    <property type="entry name" value="DExx_box_DNA_helicase_dom_sf"/>
</dbReference>
<dbReference type="PANTHER" id="PTHR11070">
    <property type="entry name" value="UVRD / RECB / PCRA DNA HELICASE FAMILY MEMBER"/>
    <property type="match status" value="1"/>
</dbReference>
<evidence type="ECO:0000256" key="14">
    <source>
        <dbReference type="ARBA" id="ARBA00048988"/>
    </source>
</evidence>
<evidence type="ECO:0000256" key="10">
    <source>
        <dbReference type="ARBA" id="ARBA00023204"/>
    </source>
</evidence>
<evidence type="ECO:0000256" key="16">
    <source>
        <dbReference type="SAM" id="MobiDB-lite"/>
    </source>
</evidence>
<feature type="compositionally biased region" description="Basic and acidic residues" evidence="16">
    <location>
        <begin position="700"/>
        <end position="720"/>
    </location>
</feature>
<evidence type="ECO:0000256" key="11">
    <source>
        <dbReference type="ARBA" id="ARBA00023235"/>
    </source>
</evidence>
<evidence type="ECO:0000256" key="9">
    <source>
        <dbReference type="ARBA" id="ARBA00023125"/>
    </source>
</evidence>
<comment type="catalytic activity">
    <reaction evidence="12">
        <text>Couples ATP hydrolysis with the unwinding of duplex DNA by translocating in the 3'-5' direction.</text>
        <dbReference type="EC" id="5.6.2.4"/>
    </reaction>
</comment>
<keyword evidence="3 15" id="KW-0547">Nucleotide-binding</keyword>
<dbReference type="SUPFAM" id="SSF52540">
    <property type="entry name" value="P-loop containing nucleoside triphosphate hydrolases"/>
    <property type="match status" value="1"/>
</dbReference>
<keyword evidence="11" id="KW-0413">Isomerase</keyword>
<dbReference type="GO" id="GO:0004527">
    <property type="term" value="F:exonuclease activity"/>
    <property type="evidence" value="ECO:0007669"/>
    <property type="project" value="UniProtKB-KW"/>
</dbReference>
<feature type="binding site" evidence="15">
    <location>
        <begin position="51"/>
        <end position="58"/>
    </location>
    <ligand>
        <name>ATP</name>
        <dbReference type="ChEBI" id="CHEBI:30616"/>
    </ligand>
</feature>
<keyword evidence="5 15" id="KW-0378">Hydrolase</keyword>
<evidence type="ECO:0000256" key="5">
    <source>
        <dbReference type="ARBA" id="ARBA00022801"/>
    </source>
</evidence>
<evidence type="ECO:0000313" key="19">
    <source>
        <dbReference type="EMBL" id="MDR7354946.1"/>
    </source>
</evidence>
<dbReference type="Gene3D" id="1.10.486.10">
    <property type="entry name" value="PCRA, domain 4"/>
    <property type="match status" value="1"/>
</dbReference>
<dbReference type="Pfam" id="PF13361">
    <property type="entry name" value="UvrD_C"/>
    <property type="match status" value="1"/>
</dbReference>
<dbReference type="PANTHER" id="PTHR11070:SF59">
    <property type="entry name" value="DNA 3'-5' HELICASE"/>
    <property type="match status" value="1"/>
</dbReference>
<keyword evidence="2" id="KW-0540">Nuclease</keyword>
<feature type="domain" description="UvrD-like helicase C-terminal" evidence="18">
    <location>
        <begin position="292"/>
        <end position="602"/>
    </location>
</feature>
<dbReference type="Gene3D" id="3.90.320.10">
    <property type="match status" value="1"/>
</dbReference>
<keyword evidence="7 19" id="KW-0269">Exonuclease</keyword>
<feature type="region of interest" description="Disordered" evidence="16">
    <location>
        <begin position="700"/>
        <end position="732"/>
    </location>
</feature>
<dbReference type="Gene3D" id="1.10.10.160">
    <property type="match status" value="1"/>
</dbReference>